<keyword evidence="8" id="KW-1185">Reference proteome</keyword>
<dbReference type="Pfam" id="PF13102">
    <property type="entry name" value="Phage_int_SAM_5"/>
    <property type="match status" value="1"/>
</dbReference>
<dbReference type="EMBL" id="FNWT01000005">
    <property type="protein sequence ID" value="SEH56198.1"/>
    <property type="molecule type" value="Genomic_DNA"/>
</dbReference>
<dbReference type="PROSITE" id="PS51898">
    <property type="entry name" value="TYR_RECOMBINASE"/>
    <property type="match status" value="1"/>
</dbReference>
<dbReference type="Pfam" id="PF00589">
    <property type="entry name" value="Phage_integrase"/>
    <property type="match status" value="1"/>
</dbReference>
<dbReference type="Gene3D" id="1.10.443.10">
    <property type="entry name" value="Intergrase catalytic core"/>
    <property type="match status" value="1"/>
</dbReference>
<comment type="similarity">
    <text evidence="1">Belongs to the 'phage' integrase family.</text>
</comment>
<dbReference type="RefSeq" id="WP_078686543.1">
    <property type="nucleotide sequence ID" value="NZ_FNWT01000005.1"/>
</dbReference>
<keyword evidence="3" id="KW-0233">DNA recombination</keyword>
<dbReference type="InterPro" id="IPR025269">
    <property type="entry name" value="SAM-like_dom"/>
</dbReference>
<reference evidence="7 8" key="1">
    <citation type="submission" date="2016-10" db="EMBL/GenBank/DDBJ databases">
        <authorList>
            <person name="Varghese N."/>
            <person name="Submissions S."/>
        </authorList>
    </citation>
    <scope>NUCLEOTIDE SEQUENCE [LARGE SCALE GENOMIC DNA]</scope>
    <source>
        <strain evidence="7 8">WCP15</strain>
    </source>
</reference>
<sequence>MKYTDGSLRNIHGDLWQARFSYRVEKPNGQVAWKQVSRNIHAQTQKEAQQEKERIRTELERAALLEEILPPEVVNSPKLSTFMNEKVDEQLRSGLIASTTYAKYKSEVNLILRFIDDVPINDITTNMVRTMGQKMLSSGYARETVARAHNALKRFLYLALEEGCISSMPITRSVKPPRLVRKEPNALDDATRKRLLGILDEMPDDQLTLAIRLGLGAGLRNEEALGLQWENVDLHDGAIKVRNCICMAGGKVVEKGPKTSAGRRDVPIDPDLVKRLRARARTVFGTQKLSKLQGFYVLGDTEGHYYGHHALSRAFHDFADKWEIYGTTGELATFYSLRHTYATMLLRAGVDAKAAASLMGHSSVAMTLNIYASNDPQAKAAAGAVVADLMTQR</sequence>
<keyword evidence="2 4" id="KW-0238">DNA-binding</keyword>
<accession>A0A1H6J2R2</accession>
<evidence type="ECO:0000256" key="4">
    <source>
        <dbReference type="PROSITE-ProRule" id="PRU01248"/>
    </source>
</evidence>
<dbReference type="InterPro" id="IPR013762">
    <property type="entry name" value="Integrase-like_cat_sf"/>
</dbReference>
<evidence type="ECO:0000256" key="2">
    <source>
        <dbReference type="ARBA" id="ARBA00023125"/>
    </source>
</evidence>
<dbReference type="InterPro" id="IPR011010">
    <property type="entry name" value="DNA_brk_join_enz"/>
</dbReference>
<evidence type="ECO:0000256" key="3">
    <source>
        <dbReference type="ARBA" id="ARBA00023172"/>
    </source>
</evidence>
<dbReference type="SUPFAM" id="SSF56349">
    <property type="entry name" value="DNA breaking-rejoining enzymes"/>
    <property type="match status" value="1"/>
</dbReference>
<protein>
    <submittedName>
        <fullName evidence="7">Site-specific recombinase XerD</fullName>
    </submittedName>
</protein>
<dbReference type="CDD" id="cd01189">
    <property type="entry name" value="INT_ICEBs1_C_like"/>
    <property type="match status" value="1"/>
</dbReference>
<evidence type="ECO:0000256" key="1">
    <source>
        <dbReference type="ARBA" id="ARBA00008857"/>
    </source>
</evidence>
<dbReference type="Gene3D" id="1.10.150.130">
    <property type="match status" value="1"/>
</dbReference>
<dbReference type="InterPro" id="IPR010998">
    <property type="entry name" value="Integrase_recombinase_N"/>
</dbReference>
<evidence type="ECO:0000313" key="7">
    <source>
        <dbReference type="EMBL" id="SEH56198.1"/>
    </source>
</evidence>
<dbReference type="InterPro" id="IPR002104">
    <property type="entry name" value="Integrase_catalytic"/>
</dbReference>
<organism evidence="7 8">
    <name type="scientific">Parafannyhessea umbonata</name>
    <dbReference type="NCBI Taxonomy" id="604330"/>
    <lineage>
        <taxon>Bacteria</taxon>
        <taxon>Bacillati</taxon>
        <taxon>Actinomycetota</taxon>
        <taxon>Coriobacteriia</taxon>
        <taxon>Coriobacteriales</taxon>
        <taxon>Atopobiaceae</taxon>
        <taxon>Parafannyhessea</taxon>
    </lineage>
</organism>
<evidence type="ECO:0000259" key="5">
    <source>
        <dbReference type="PROSITE" id="PS51898"/>
    </source>
</evidence>
<dbReference type="PANTHER" id="PTHR30349">
    <property type="entry name" value="PHAGE INTEGRASE-RELATED"/>
    <property type="match status" value="1"/>
</dbReference>
<name>A0A1H6J2R2_9ACTN</name>
<dbReference type="PANTHER" id="PTHR30349:SF64">
    <property type="entry name" value="PROPHAGE INTEGRASE INTD-RELATED"/>
    <property type="match status" value="1"/>
</dbReference>
<dbReference type="PROSITE" id="PS51900">
    <property type="entry name" value="CB"/>
    <property type="match status" value="1"/>
</dbReference>
<feature type="domain" description="Core-binding (CB)" evidence="6">
    <location>
        <begin position="81"/>
        <end position="160"/>
    </location>
</feature>
<comment type="caution">
    <text evidence="7">The sequence shown here is derived from an EMBL/GenBank/DDBJ whole genome shotgun (WGS) entry which is preliminary data.</text>
</comment>
<dbReference type="InterPro" id="IPR044068">
    <property type="entry name" value="CB"/>
</dbReference>
<evidence type="ECO:0000259" key="6">
    <source>
        <dbReference type="PROSITE" id="PS51900"/>
    </source>
</evidence>
<dbReference type="InterPro" id="IPR050090">
    <property type="entry name" value="Tyrosine_recombinase_XerCD"/>
</dbReference>
<dbReference type="Proteomes" id="UP000199135">
    <property type="component" value="Unassembled WGS sequence"/>
</dbReference>
<feature type="domain" description="Tyr recombinase" evidence="5">
    <location>
        <begin position="182"/>
        <end position="384"/>
    </location>
</feature>
<gene>
    <name evidence="7" type="ORF">SAMN05216447_105161</name>
</gene>
<evidence type="ECO:0000313" key="8">
    <source>
        <dbReference type="Proteomes" id="UP000199135"/>
    </source>
</evidence>
<proteinExistence type="inferred from homology"/>